<sequence>MRKGSNRLKGNSVIRRFFRESLFYGRLSACNYRKHIFKEKDMGLEAKVFERKRPDFEKLAEFGFHKDKEGYHYSQLFMDGDFRADISISLEGNVFGRVFDTAAGEEYLPVHVAYQTGAFVNTVRARYVEILETIGAGCFTDRLFLFDQSERIAEMIRMRYGDRPDFPWKKYPGYGVFRNHENKKWYGIIVAIPKNKLDGGKDGAVIEAINVKILPEERKRLCGTAGIYPAWHMNKKSWVSLILDDTLPDGQIMEFLEESYRLTQKKKDGAKQDTVPHTWIIPANPYYYDIISAFRKTDVVEWKQAGHIEKGDTVYMYMAAPYSTILYRCEAVEVDIPCREEDKKRERYCMRIRRNKTYDRSFCPLSEMRKRGVPGVRGLRTITAELKRYLDEAK</sequence>
<dbReference type="eggNOG" id="COG2315">
    <property type="taxonomic scope" value="Bacteria"/>
</dbReference>
<dbReference type="InterPro" id="IPR007351">
    <property type="entry name" value="YjbR"/>
</dbReference>
<dbReference type="Gene3D" id="3.90.1150.30">
    <property type="match status" value="1"/>
</dbReference>
<proteinExistence type="predicted"/>
<organism evidence="1 2">
    <name type="scientific">Dialister invisus DSM 15470</name>
    <dbReference type="NCBI Taxonomy" id="592028"/>
    <lineage>
        <taxon>Bacteria</taxon>
        <taxon>Bacillati</taxon>
        <taxon>Bacillota</taxon>
        <taxon>Negativicutes</taxon>
        <taxon>Veillonellales</taxon>
        <taxon>Veillonellaceae</taxon>
        <taxon>Dialister</taxon>
    </lineage>
</organism>
<dbReference type="Pfam" id="PF04237">
    <property type="entry name" value="YjbR"/>
    <property type="match status" value="1"/>
</dbReference>
<dbReference type="EMBL" id="ACIM02000001">
    <property type="protein sequence ID" value="EEW97965.1"/>
    <property type="molecule type" value="Genomic_DNA"/>
</dbReference>
<protein>
    <recommendedName>
        <fullName evidence="3">MmcQ protein</fullName>
    </recommendedName>
</protein>
<gene>
    <name evidence="1" type="ORF">GCWU000321_01961</name>
</gene>
<dbReference type="STRING" id="592028.GCWU000321_01961"/>
<dbReference type="Proteomes" id="UP000004736">
    <property type="component" value="Unassembled WGS sequence"/>
</dbReference>
<comment type="caution">
    <text evidence="1">The sequence shown here is derived from an EMBL/GenBank/DDBJ whole genome shotgun (WGS) entry which is preliminary data.</text>
</comment>
<dbReference type="PANTHER" id="PTHR35145">
    <property type="entry name" value="CYTOPLASMIC PROTEIN-RELATED"/>
    <property type="match status" value="1"/>
</dbReference>
<dbReference type="HOGENOM" id="CLU_067569_0_0_9"/>
<dbReference type="InterPro" id="IPR058532">
    <property type="entry name" value="YjbR/MT2646/Rv2570-like"/>
</dbReference>
<reference evidence="1" key="1">
    <citation type="submission" date="2009-09" db="EMBL/GenBank/DDBJ databases">
        <authorList>
            <person name="Weinstock G."/>
            <person name="Sodergren E."/>
            <person name="Clifton S."/>
            <person name="Fulton L."/>
            <person name="Fulton B."/>
            <person name="Courtney L."/>
            <person name="Fronick C."/>
            <person name="Harrison M."/>
            <person name="Strong C."/>
            <person name="Farmer C."/>
            <person name="Delahaunty K."/>
            <person name="Markovic C."/>
            <person name="Hall O."/>
            <person name="Minx P."/>
            <person name="Tomlinson C."/>
            <person name="Mitreva M."/>
            <person name="Nelson J."/>
            <person name="Hou S."/>
            <person name="Wollam A."/>
            <person name="Pepin K.H."/>
            <person name="Johnson M."/>
            <person name="Bhonagiri V."/>
            <person name="Nash W.E."/>
            <person name="Warren W."/>
            <person name="Chinwalla A."/>
            <person name="Mardis E.R."/>
            <person name="Wilson R.K."/>
        </authorList>
    </citation>
    <scope>NUCLEOTIDE SEQUENCE [LARGE SCALE GENOMIC DNA]</scope>
    <source>
        <strain evidence="1">DSM 15470</strain>
    </source>
</reference>
<dbReference type="InterPro" id="IPR038056">
    <property type="entry name" value="YjbR-like_sf"/>
</dbReference>
<dbReference type="AlphaFoldDB" id="C9LQX9"/>
<evidence type="ECO:0000313" key="2">
    <source>
        <dbReference type="Proteomes" id="UP000004736"/>
    </source>
</evidence>
<keyword evidence="2" id="KW-1185">Reference proteome</keyword>
<name>C9LQX9_9FIRM</name>
<accession>C9LQX9</accession>
<dbReference type="PANTHER" id="PTHR35145:SF1">
    <property type="entry name" value="CYTOPLASMIC PROTEIN"/>
    <property type="match status" value="1"/>
</dbReference>
<dbReference type="OrthoDB" id="9789813at2"/>
<evidence type="ECO:0000313" key="1">
    <source>
        <dbReference type="EMBL" id="EEW97965.1"/>
    </source>
</evidence>
<evidence type="ECO:0008006" key="3">
    <source>
        <dbReference type="Google" id="ProtNLM"/>
    </source>
</evidence>
<dbReference type="SUPFAM" id="SSF142906">
    <property type="entry name" value="YjbR-like"/>
    <property type="match status" value="1"/>
</dbReference>